<keyword evidence="3" id="KW-0238">DNA-binding</keyword>
<comment type="caution">
    <text evidence="5">The sequence shown here is derived from an EMBL/GenBank/DDBJ whole genome shotgun (WGS) entry which is preliminary data.</text>
</comment>
<dbReference type="InterPro" id="IPR010534">
    <property type="entry name" value="Phage_933W_GpQ"/>
</dbReference>
<dbReference type="Proteomes" id="UP000229378">
    <property type="component" value="Unassembled WGS sequence"/>
</dbReference>
<organism evidence="5 6">
    <name type="scientific">Yersinia bercovieri</name>
    <dbReference type="NCBI Taxonomy" id="634"/>
    <lineage>
        <taxon>Bacteria</taxon>
        <taxon>Pseudomonadati</taxon>
        <taxon>Pseudomonadota</taxon>
        <taxon>Gammaproteobacteria</taxon>
        <taxon>Enterobacterales</taxon>
        <taxon>Yersiniaceae</taxon>
        <taxon>Yersinia</taxon>
    </lineage>
</organism>
<comment type="similarity">
    <text evidence="1">Belongs to the phage antitermination Q type 1 family.</text>
</comment>
<reference evidence="5 6" key="1">
    <citation type="submission" date="2017-10" db="EMBL/GenBank/DDBJ databases">
        <authorList>
            <person name="Banno H."/>
            <person name="Chua N.-H."/>
        </authorList>
    </citation>
    <scope>NUCLEOTIDE SEQUENCE [LARGE SCALE GENOMIC DNA]</scope>
    <source>
        <strain evidence="5 6">SCPM-O-B-7607</strain>
    </source>
</reference>
<evidence type="ECO:0000256" key="2">
    <source>
        <dbReference type="ARBA" id="ARBA00023015"/>
    </source>
</evidence>
<name>A0A2G4U5M5_YERBE</name>
<protein>
    <submittedName>
        <fullName evidence="5">Antitermination protein</fullName>
    </submittedName>
</protein>
<evidence type="ECO:0000256" key="4">
    <source>
        <dbReference type="ARBA" id="ARBA00023163"/>
    </source>
</evidence>
<proteinExistence type="inferred from homology"/>
<dbReference type="GO" id="GO:0003677">
    <property type="term" value="F:DNA binding"/>
    <property type="evidence" value="ECO:0007669"/>
    <property type="project" value="UniProtKB-KW"/>
</dbReference>
<dbReference type="Pfam" id="PF06530">
    <property type="entry name" value="Phage_antitermQ"/>
    <property type="match status" value="1"/>
</dbReference>
<evidence type="ECO:0000313" key="6">
    <source>
        <dbReference type="Proteomes" id="UP000229378"/>
    </source>
</evidence>
<dbReference type="EMBL" id="PEHN01000005">
    <property type="protein sequence ID" value="PHZ28056.1"/>
    <property type="molecule type" value="Genomic_DNA"/>
</dbReference>
<dbReference type="InterPro" id="IPR013324">
    <property type="entry name" value="RNA_pol_sigma_r3/r4-like"/>
</dbReference>
<accession>A0A2G4U5M5</accession>
<evidence type="ECO:0000256" key="1">
    <source>
        <dbReference type="ARBA" id="ARBA00010234"/>
    </source>
</evidence>
<sequence>MRDISLVLERWGGWAASDNSGVDYSHIAAGFKGLLPSKSPSRLSCCDDDGIIIDSCVARLNKFKPDEYELLVLHYLYNVSLRSIARKRRCSDGTIRKEMQLAEGFICGCLSMLEVRLELDM</sequence>
<keyword evidence="4" id="KW-0804">Transcription</keyword>
<dbReference type="GO" id="GO:0060567">
    <property type="term" value="P:negative regulation of termination of DNA-templated transcription"/>
    <property type="evidence" value="ECO:0007669"/>
    <property type="project" value="InterPro"/>
</dbReference>
<dbReference type="RefSeq" id="WP_099460471.1">
    <property type="nucleotide sequence ID" value="NZ_PEHN01000005.1"/>
</dbReference>
<dbReference type="AlphaFoldDB" id="A0A2G4U5M5"/>
<dbReference type="SUPFAM" id="SSF88659">
    <property type="entry name" value="Sigma3 and sigma4 domains of RNA polymerase sigma factors"/>
    <property type="match status" value="1"/>
</dbReference>
<evidence type="ECO:0000313" key="5">
    <source>
        <dbReference type="EMBL" id="PHZ28056.1"/>
    </source>
</evidence>
<gene>
    <name evidence="5" type="ORF">CS533_07305</name>
</gene>
<keyword evidence="2" id="KW-0805">Transcription regulation</keyword>
<evidence type="ECO:0000256" key="3">
    <source>
        <dbReference type="ARBA" id="ARBA00023125"/>
    </source>
</evidence>